<feature type="transmembrane region" description="Helical" evidence="6">
    <location>
        <begin position="94"/>
        <end position="117"/>
    </location>
</feature>
<dbReference type="Proteomes" id="UP001164286">
    <property type="component" value="Unassembled WGS sequence"/>
</dbReference>
<feature type="transmembrane region" description="Helical" evidence="6">
    <location>
        <begin position="302"/>
        <end position="320"/>
    </location>
</feature>
<evidence type="ECO:0000313" key="9">
    <source>
        <dbReference type="Proteomes" id="UP001164286"/>
    </source>
</evidence>
<evidence type="ECO:0000256" key="1">
    <source>
        <dbReference type="ARBA" id="ARBA00022723"/>
    </source>
</evidence>
<organism evidence="8 9">
    <name type="scientific">Dioszegia hungarica</name>
    <dbReference type="NCBI Taxonomy" id="4972"/>
    <lineage>
        <taxon>Eukaryota</taxon>
        <taxon>Fungi</taxon>
        <taxon>Dikarya</taxon>
        <taxon>Basidiomycota</taxon>
        <taxon>Agaricomycotina</taxon>
        <taxon>Tremellomycetes</taxon>
        <taxon>Tremellales</taxon>
        <taxon>Bulleribasidiaceae</taxon>
        <taxon>Dioszegia</taxon>
    </lineage>
</organism>
<comment type="caution">
    <text evidence="8">The sequence shown here is derived from an EMBL/GenBank/DDBJ whole genome shotgun (WGS) entry which is preliminary data.</text>
</comment>
<feature type="transmembrane region" description="Helical" evidence="6">
    <location>
        <begin position="335"/>
        <end position="368"/>
    </location>
</feature>
<gene>
    <name evidence="8" type="ORF">MKK02DRAFT_38722</name>
</gene>
<dbReference type="PROSITE" id="PS50089">
    <property type="entry name" value="ZF_RING_2"/>
    <property type="match status" value="1"/>
</dbReference>
<evidence type="ECO:0000259" key="7">
    <source>
        <dbReference type="PROSITE" id="PS50089"/>
    </source>
</evidence>
<keyword evidence="3" id="KW-0862">Zinc</keyword>
<dbReference type="Pfam" id="PF13639">
    <property type="entry name" value="zf-RING_2"/>
    <property type="match status" value="1"/>
</dbReference>
<dbReference type="PANTHER" id="PTHR45931:SF3">
    <property type="entry name" value="RING ZINC FINGER-CONTAINING PROTEIN"/>
    <property type="match status" value="1"/>
</dbReference>
<feature type="domain" description="RING-type" evidence="7">
    <location>
        <begin position="433"/>
        <end position="485"/>
    </location>
</feature>
<reference evidence="8" key="1">
    <citation type="journal article" date="2022" name="G3 (Bethesda)">
        <title>High quality genome of the basidiomycete yeast Dioszegia hungarica PDD-24b-2 isolated from cloud water.</title>
        <authorList>
            <person name="Jarrige D."/>
            <person name="Haridas S."/>
            <person name="Bleykasten-Grosshans C."/>
            <person name="Joly M."/>
            <person name="Nadalig T."/>
            <person name="Sancelme M."/>
            <person name="Vuilleumier S."/>
            <person name="Grigoriev I.V."/>
            <person name="Amato P."/>
            <person name="Bringel F."/>
        </authorList>
    </citation>
    <scope>NUCLEOTIDE SEQUENCE</scope>
    <source>
        <strain evidence="8">PDD-24b-2</strain>
    </source>
</reference>
<evidence type="ECO:0000313" key="8">
    <source>
        <dbReference type="EMBL" id="KAI9634050.1"/>
    </source>
</evidence>
<evidence type="ECO:0000256" key="6">
    <source>
        <dbReference type="SAM" id="Phobius"/>
    </source>
</evidence>
<feature type="region of interest" description="Disordered" evidence="5">
    <location>
        <begin position="1"/>
        <end position="23"/>
    </location>
</feature>
<dbReference type="RefSeq" id="XP_052943827.1">
    <property type="nucleotide sequence ID" value="XM_053090244.1"/>
</dbReference>
<name>A0AA38LSG6_9TREE</name>
<feature type="compositionally biased region" description="Polar residues" evidence="5">
    <location>
        <begin position="499"/>
        <end position="517"/>
    </location>
</feature>
<evidence type="ECO:0000256" key="3">
    <source>
        <dbReference type="ARBA" id="ARBA00022833"/>
    </source>
</evidence>
<keyword evidence="6" id="KW-0812">Transmembrane</keyword>
<dbReference type="GO" id="GO:0061630">
    <property type="term" value="F:ubiquitin protein ligase activity"/>
    <property type="evidence" value="ECO:0007669"/>
    <property type="project" value="TreeGrafter"/>
</dbReference>
<feature type="region of interest" description="Disordered" evidence="5">
    <location>
        <begin position="492"/>
        <end position="517"/>
    </location>
</feature>
<sequence>MASLREGSRLAQAGDHTQDDEPQTRQALVRKAMAGLQRFKQSWKSVMLLKAGVGLGQVLVLIVLLILATSLPSPLFPSQKQSQPSDACSHPGLFQAWMGVQIVRLTVCWSVSCWMLIRTERRRRRRREEREAEEREEARLAGPDSAQGPTSVQQSGVEVRHNQNSFSSRTAPSLVHSTSSTSTLLNTLVSAPSTPRPNQASTSRLDLTCVLELESITDQDEISLADGTKTRDGSLALPRDSVDMLAPPAAVQAREVRERQSMRSLRQARGMLNGASGAESVDAPARGLSGWLDKHALNISRSLGVISTILFLLGNILLFYPPPSSYSCYSASPTLWWGVLTVTAVGWVLLLQVFFVVVIVGLGGAVVLHALQRLGVMPAPAEPEAPRAAQPDPLTSAELDQLKMVCYLPENSLISATRLPLPPVYLTPHQSTCAICQENFEEPQEGRTILLKADKLRQLGCSHVYHMDCIDQWLLKGSGNCPSCNAPVRPSLPPVPATAPSTPRMSRGWRSNHTSPV</sequence>
<keyword evidence="2 4" id="KW-0863">Zinc-finger</keyword>
<dbReference type="InterPro" id="IPR001841">
    <property type="entry name" value="Znf_RING"/>
</dbReference>
<keyword evidence="9" id="KW-1185">Reference proteome</keyword>
<evidence type="ECO:0000256" key="5">
    <source>
        <dbReference type="SAM" id="MobiDB-lite"/>
    </source>
</evidence>
<dbReference type="GO" id="GO:0005634">
    <property type="term" value="C:nucleus"/>
    <property type="evidence" value="ECO:0007669"/>
    <property type="project" value="TreeGrafter"/>
</dbReference>
<feature type="compositionally biased region" description="Polar residues" evidence="5">
    <location>
        <begin position="147"/>
        <end position="171"/>
    </location>
</feature>
<dbReference type="SMART" id="SM00184">
    <property type="entry name" value="RING"/>
    <property type="match status" value="1"/>
</dbReference>
<dbReference type="Gene3D" id="3.30.40.10">
    <property type="entry name" value="Zinc/RING finger domain, C3HC4 (zinc finger)"/>
    <property type="match status" value="1"/>
</dbReference>
<proteinExistence type="predicted"/>
<dbReference type="EMBL" id="JAKWFO010000008">
    <property type="protein sequence ID" value="KAI9634050.1"/>
    <property type="molecule type" value="Genomic_DNA"/>
</dbReference>
<dbReference type="InterPro" id="IPR013083">
    <property type="entry name" value="Znf_RING/FYVE/PHD"/>
</dbReference>
<dbReference type="GeneID" id="77729449"/>
<evidence type="ECO:0000256" key="4">
    <source>
        <dbReference type="PROSITE-ProRule" id="PRU00175"/>
    </source>
</evidence>
<dbReference type="InterPro" id="IPR051834">
    <property type="entry name" value="RING_finger_E3_ligase"/>
</dbReference>
<dbReference type="SUPFAM" id="SSF57850">
    <property type="entry name" value="RING/U-box"/>
    <property type="match status" value="1"/>
</dbReference>
<dbReference type="PANTHER" id="PTHR45931">
    <property type="entry name" value="SI:CH211-59O9.10"/>
    <property type="match status" value="1"/>
</dbReference>
<keyword evidence="6" id="KW-0472">Membrane</keyword>
<dbReference type="CDD" id="cd16454">
    <property type="entry name" value="RING-H2_PA-TM-RING"/>
    <property type="match status" value="1"/>
</dbReference>
<protein>
    <recommendedName>
        <fullName evidence="7">RING-type domain-containing protein</fullName>
    </recommendedName>
</protein>
<accession>A0AA38LSG6</accession>
<dbReference type="AlphaFoldDB" id="A0AA38LSG6"/>
<feature type="region of interest" description="Disordered" evidence="5">
    <location>
        <begin position="124"/>
        <end position="179"/>
    </location>
</feature>
<keyword evidence="1" id="KW-0479">Metal-binding</keyword>
<feature type="compositionally biased region" description="Basic and acidic residues" evidence="5">
    <location>
        <begin position="128"/>
        <end position="139"/>
    </location>
</feature>
<keyword evidence="6" id="KW-1133">Transmembrane helix</keyword>
<dbReference type="GO" id="GO:0006511">
    <property type="term" value="P:ubiquitin-dependent protein catabolic process"/>
    <property type="evidence" value="ECO:0007669"/>
    <property type="project" value="TreeGrafter"/>
</dbReference>
<feature type="transmembrane region" description="Helical" evidence="6">
    <location>
        <begin position="47"/>
        <end position="68"/>
    </location>
</feature>
<evidence type="ECO:0000256" key="2">
    <source>
        <dbReference type="ARBA" id="ARBA00022771"/>
    </source>
</evidence>
<dbReference type="GO" id="GO:0008270">
    <property type="term" value="F:zinc ion binding"/>
    <property type="evidence" value="ECO:0007669"/>
    <property type="project" value="UniProtKB-KW"/>
</dbReference>